<dbReference type="GO" id="GO:0030170">
    <property type="term" value="F:pyridoxal phosphate binding"/>
    <property type="evidence" value="ECO:0007669"/>
    <property type="project" value="InterPro"/>
</dbReference>
<reference evidence="12" key="3">
    <citation type="submission" date="2016-07" db="EMBL/GenBank/DDBJ databases">
        <title>Evolution of pathogenesis and genome organization in the Tremellales.</title>
        <authorList>
            <person name="Cuomo C."/>
            <person name="Litvintseva A."/>
            <person name="Heitman J."/>
            <person name="Chen Y."/>
            <person name="Sun S."/>
            <person name="Springer D."/>
            <person name="Dromer F."/>
            <person name="Young S."/>
            <person name="Zeng Q."/>
            <person name="Chapman S."/>
            <person name="Gujja S."/>
            <person name="Saif S."/>
            <person name="Birren B."/>
        </authorList>
    </citation>
    <scope>NUCLEOTIDE SEQUENCE</scope>
    <source>
        <strain evidence="12">CBS 10737</strain>
    </source>
</reference>
<dbReference type="SUPFAM" id="SSF53756">
    <property type="entry name" value="UDP-Glycosyltransferase/glycogen phosphorylase"/>
    <property type="match status" value="1"/>
</dbReference>
<keyword evidence="14" id="KW-1185">Reference proteome</keyword>
<evidence type="ECO:0000256" key="11">
    <source>
        <dbReference type="SAM" id="MobiDB-lite"/>
    </source>
</evidence>
<evidence type="ECO:0000256" key="7">
    <source>
        <dbReference type="ARBA" id="ARBA00022898"/>
    </source>
</evidence>
<evidence type="ECO:0000256" key="8">
    <source>
        <dbReference type="ARBA" id="ARBA00023277"/>
    </source>
</evidence>
<evidence type="ECO:0000313" key="13">
    <source>
        <dbReference type="EMBL" id="WWC73213.1"/>
    </source>
</evidence>
<organism evidence="12">
    <name type="scientific">Kwoniella pini CBS 10737</name>
    <dbReference type="NCBI Taxonomy" id="1296096"/>
    <lineage>
        <taxon>Eukaryota</taxon>
        <taxon>Fungi</taxon>
        <taxon>Dikarya</taxon>
        <taxon>Basidiomycota</taxon>
        <taxon>Agaricomycotina</taxon>
        <taxon>Tremellomycetes</taxon>
        <taxon>Tremellales</taxon>
        <taxon>Cryptococcaceae</taxon>
        <taxon>Kwoniella</taxon>
    </lineage>
</organism>
<dbReference type="AlphaFoldDB" id="A0A1B9HYZ8"/>
<dbReference type="Pfam" id="PF00343">
    <property type="entry name" value="Phosphorylase"/>
    <property type="match status" value="1"/>
</dbReference>
<reference evidence="13" key="2">
    <citation type="submission" date="2013-07" db="EMBL/GenBank/DDBJ databases">
        <authorList>
            <consortium name="The Broad Institute Genome Sequencing Platform"/>
            <person name="Cuomo C."/>
            <person name="Litvintseva A."/>
            <person name="Chen Y."/>
            <person name="Heitman J."/>
            <person name="Sun S."/>
            <person name="Springer D."/>
            <person name="Dromer F."/>
            <person name="Young S.K."/>
            <person name="Zeng Q."/>
            <person name="Gargeya S."/>
            <person name="Fitzgerald M."/>
            <person name="Abouelleil A."/>
            <person name="Alvarado L."/>
            <person name="Berlin A.M."/>
            <person name="Chapman S.B."/>
            <person name="Dewar J."/>
            <person name="Goldberg J."/>
            <person name="Griggs A."/>
            <person name="Gujja S."/>
            <person name="Hansen M."/>
            <person name="Howarth C."/>
            <person name="Imamovic A."/>
            <person name="Larimer J."/>
            <person name="McCowan C."/>
            <person name="Murphy C."/>
            <person name="Pearson M."/>
            <person name="Priest M."/>
            <person name="Roberts A."/>
            <person name="Saif S."/>
            <person name="Shea T."/>
            <person name="Sykes S."/>
            <person name="Wortman J."/>
            <person name="Nusbaum C."/>
            <person name="Birren B."/>
        </authorList>
    </citation>
    <scope>NUCLEOTIDE SEQUENCE</scope>
    <source>
        <strain evidence="13">CBS 10737</strain>
    </source>
</reference>
<dbReference type="FunFam" id="3.40.50.2000:FF:000003">
    <property type="entry name" value="Alpha-1,4 glucan phosphorylase"/>
    <property type="match status" value="1"/>
</dbReference>
<reference evidence="13" key="4">
    <citation type="submission" date="2024-02" db="EMBL/GenBank/DDBJ databases">
        <title>Comparative genomics of Cryptococcus and Kwoniella reveals pathogenesis evolution and contrasting modes of karyotype evolution via chromosome fusion or intercentromeric recombination.</title>
        <authorList>
            <person name="Coelho M.A."/>
            <person name="David-Palma M."/>
            <person name="Shea T."/>
            <person name="Bowers K."/>
            <person name="McGinley-Smith S."/>
            <person name="Mohammad A.W."/>
            <person name="Gnirke A."/>
            <person name="Yurkov A.M."/>
            <person name="Nowrousian M."/>
            <person name="Sun S."/>
            <person name="Cuomo C.A."/>
            <person name="Heitman J."/>
        </authorList>
    </citation>
    <scope>NUCLEOTIDE SEQUENCE</scope>
    <source>
        <strain evidence="13">CBS 10737</strain>
    </source>
</reference>
<dbReference type="EMBL" id="KI894013">
    <property type="protein sequence ID" value="OCF48496.1"/>
    <property type="molecule type" value="Genomic_DNA"/>
</dbReference>
<feature type="region of interest" description="Disordered" evidence="11">
    <location>
        <begin position="1"/>
        <end position="68"/>
    </location>
</feature>
<evidence type="ECO:0000256" key="1">
    <source>
        <dbReference type="ARBA" id="ARBA00001275"/>
    </source>
</evidence>
<dbReference type="NCBIfam" id="TIGR02093">
    <property type="entry name" value="P_ylase"/>
    <property type="match status" value="1"/>
</dbReference>
<dbReference type="Gene3D" id="3.40.50.2000">
    <property type="entry name" value="Glycogen Phosphorylase B"/>
    <property type="match status" value="2"/>
</dbReference>
<dbReference type="CDD" id="cd04300">
    <property type="entry name" value="GT35_Glycogen_Phosphorylase"/>
    <property type="match status" value="1"/>
</dbReference>
<comment type="cofactor">
    <cofactor evidence="2 10">
        <name>pyridoxal 5'-phosphate</name>
        <dbReference type="ChEBI" id="CHEBI:597326"/>
    </cofactor>
</comment>
<evidence type="ECO:0000313" key="14">
    <source>
        <dbReference type="Proteomes" id="UP000094020"/>
    </source>
</evidence>
<keyword evidence="7 9" id="KW-0663">Pyridoxal phosphate</keyword>
<dbReference type="PANTHER" id="PTHR11468">
    <property type="entry name" value="GLYCOGEN PHOSPHORYLASE"/>
    <property type="match status" value="1"/>
</dbReference>
<dbReference type="Proteomes" id="UP000094020">
    <property type="component" value="Chromosome 10"/>
</dbReference>
<proteinExistence type="inferred from homology"/>
<dbReference type="GO" id="GO:0005737">
    <property type="term" value="C:cytoplasm"/>
    <property type="evidence" value="ECO:0007669"/>
    <property type="project" value="TreeGrafter"/>
</dbReference>
<dbReference type="PANTHER" id="PTHR11468:SF3">
    <property type="entry name" value="GLYCOGEN PHOSPHORYLASE, LIVER FORM"/>
    <property type="match status" value="1"/>
</dbReference>
<protein>
    <recommendedName>
        <fullName evidence="10">Alpha-1,4 glucan phosphorylase</fullName>
        <ecNumber evidence="10">2.4.1.1</ecNumber>
    </recommendedName>
</protein>
<accession>A0A1B9HYZ8</accession>
<evidence type="ECO:0000256" key="9">
    <source>
        <dbReference type="PIRSR" id="PIRSR000460-1"/>
    </source>
</evidence>
<dbReference type="GO" id="GO:0008184">
    <property type="term" value="F:glycogen phosphorylase activity"/>
    <property type="evidence" value="ECO:0007669"/>
    <property type="project" value="InterPro"/>
</dbReference>
<sequence length="938" mass="105830">MSGLTKENLDKHTAADGGGGDAPLQRQSSRTSSHGERTPSLHQPGMSRRSSVSAGHPHGLKPVDTTQIGVPIVTPRKERPGHVRSLTGSYFPAQKGVVSMEDEWPIGDEKTWKTALKDMEFDHEDEQKVANTVVRHVTTSLARQAYNMDTIAAYQATALSVRDRLLERWNETALHHTKKAPKRVYYLSIEWLIGRSLDNAVLNLGLRNTYEGATQKLGFNFEDLLNEERDAGLGNGGLGRLAACYIDSMATLNIPGWGYGLRYNYGIFKQLISNTGEQLEAPDPWLDRENPWEIGRLDVAYPIRFYGRVESVPHSDKAIWTGGMECLAVAYDTPIPGFNTKNCANIRLWSAKPVQGFDLNSFNAGNYEASVAASSEVENITRVLYPNDNMYAGKKLRIMQQYLWVSASLQDILRRFTKLDLPWTALPDYVCIQMNDTHPTLAIPELMRILIDEEELSYEDAWKITTKVFAYTNHTVLPEALERWQIDLFESLLPRHLQIIYRINYDFMQAVAKRWPGDMDRMRRMSIIEEGTPKYVRMAYLAIVGSFKVNGVAELHSQLLQATIFKDFVEFKGRDFFTNVTNGITPRRWLLQCNPQLAALITHTLGNDHWLTHLKTLKQLLPMSENEEFRKAFTSIKLENKQRLADLVETELGITLDIDSIFMTQIKRLHEYKRQTLNLFAVIYRYLRIKKASPEERKKITKHTAIFAGKAAPGYYVAKLVIRLINNVAKVVNNDPDVGPLLKVVFIPDYSVSIAEVLVPASDVSVQISTAGTEASGTSNMKLALNGALLLGTVDGANVEIAEDAGEDQSFLFGHLTEQVEGVRFTNSYQPTPLEQRSAELAEVFKAVESGIFGEGHTYDSLLKTVYEHDYYLVSNDFGSYLAAERLMDETYDNNRTEWVKKSILTAFNMGDFSSDRSVQDYADGIWSVEPCEVPNNL</sequence>
<dbReference type="KEGG" id="kpin:30173644"/>
<feature type="modified residue" description="N6-(pyridoxal phosphate)lysine" evidence="9">
    <location>
        <position position="782"/>
    </location>
</feature>
<keyword evidence="4" id="KW-0021">Allosteric enzyme</keyword>
<comment type="catalytic activity">
    <reaction evidence="1 10">
        <text>[(1-&gt;4)-alpha-D-glucosyl](n) + phosphate = [(1-&gt;4)-alpha-D-glucosyl](n-1) + alpha-D-glucose 1-phosphate</text>
        <dbReference type="Rhea" id="RHEA:41732"/>
        <dbReference type="Rhea" id="RHEA-COMP:9584"/>
        <dbReference type="Rhea" id="RHEA-COMP:9586"/>
        <dbReference type="ChEBI" id="CHEBI:15444"/>
        <dbReference type="ChEBI" id="CHEBI:43474"/>
        <dbReference type="ChEBI" id="CHEBI:58601"/>
        <dbReference type="EC" id="2.4.1.1"/>
    </reaction>
</comment>
<name>A0A1B9HYZ8_9TREE</name>
<dbReference type="PROSITE" id="PS00102">
    <property type="entry name" value="PHOSPHORYLASE"/>
    <property type="match status" value="1"/>
</dbReference>
<keyword evidence="5 10" id="KW-0328">Glycosyltransferase</keyword>
<dbReference type="GO" id="GO:0005980">
    <property type="term" value="P:glycogen catabolic process"/>
    <property type="evidence" value="ECO:0007669"/>
    <property type="project" value="TreeGrafter"/>
</dbReference>
<dbReference type="InterPro" id="IPR011833">
    <property type="entry name" value="Glycg_phsphrylas"/>
</dbReference>
<dbReference type="FunFam" id="3.40.50.2000:FF:000002">
    <property type="entry name" value="Alpha-1,4 glucan phosphorylase"/>
    <property type="match status" value="1"/>
</dbReference>
<gene>
    <name evidence="12" type="ORF">I206_05275</name>
    <name evidence="13" type="ORF">I206_107179</name>
</gene>
<dbReference type="OrthoDB" id="9215500at2759"/>
<reference evidence="12" key="1">
    <citation type="submission" date="2013-07" db="EMBL/GenBank/DDBJ databases">
        <title>The Genome Sequence of Cryptococcus pinus CBS10737.</title>
        <authorList>
            <consortium name="The Broad Institute Genome Sequencing Platform"/>
            <person name="Cuomo C."/>
            <person name="Litvintseva A."/>
            <person name="Chen Y."/>
            <person name="Heitman J."/>
            <person name="Sun S."/>
            <person name="Springer D."/>
            <person name="Dromer F."/>
            <person name="Young S.K."/>
            <person name="Zeng Q."/>
            <person name="Gargeya S."/>
            <person name="Fitzgerald M."/>
            <person name="Abouelleil A."/>
            <person name="Alvarado L."/>
            <person name="Berlin A.M."/>
            <person name="Chapman S.B."/>
            <person name="Dewar J."/>
            <person name="Goldberg J."/>
            <person name="Griggs A."/>
            <person name="Gujja S."/>
            <person name="Hansen M."/>
            <person name="Howarth C."/>
            <person name="Imamovic A."/>
            <person name="Larimer J."/>
            <person name="McCowan C."/>
            <person name="Murphy C."/>
            <person name="Pearson M."/>
            <person name="Priest M."/>
            <person name="Roberts A."/>
            <person name="Saif S."/>
            <person name="Shea T."/>
            <person name="Sykes S."/>
            <person name="Wortman J."/>
            <person name="Nusbaum C."/>
            <person name="Birren B."/>
        </authorList>
    </citation>
    <scope>NUCLEOTIDE SEQUENCE [LARGE SCALE GENOMIC DNA]</scope>
    <source>
        <strain evidence="12">CBS 10737</strain>
    </source>
</reference>
<keyword evidence="6 10" id="KW-0808">Transferase</keyword>
<dbReference type="EC" id="2.4.1.1" evidence="10"/>
<evidence type="ECO:0000256" key="4">
    <source>
        <dbReference type="ARBA" id="ARBA00022533"/>
    </source>
</evidence>
<evidence type="ECO:0000256" key="6">
    <source>
        <dbReference type="ARBA" id="ARBA00022679"/>
    </source>
</evidence>
<keyword evidence="8 10" id="KW-0119">Carbohydrate metabolism</keyword>
<evidence type="ECO:0000313" key="12">
    <source>
        <dbReference type="EMBL" id="OCF48496.1"/>
    </source>
</evidence>
<dbReference type="PIRSF" id="PIRSF000460">
    <property type="entry name" value="Pprylas_GlgP"/>
    <property type="match status" value="1"/>
</dbReference>
<evidence type="ECO:0000256" key="3">
    <source>
        <dbReference type="ARBA" id="ARBA00006047"/>
    </source>
</evidence>
<comment type="similarity">
    <text evidence="3 10">Belongs to the glycogen phosphorylase family.</text>
</comment>
<dbReference type="GeneID" id="30173644"/>
<dbReference type="EMBL" id="CP144528">
    <property type="protein sequence ID" value="WWC73213.1"/>
    <property type="molecule type" value="Genomic_DNA"/>
</dbReference>
<comment type="function">
    <text evidence="10">Allosteric enzyme that catalyzes the rate-limiting step in glycogen catabolism, the phosphorolytic cleavage of glycogen to produce glucose-1-phosphate, and plays a central role in maintaining cellular and organismal glucose homeostasis.</text>
</comment>
<evidence type="ECO:0000256" key="2">
    <source>
        <dbReference type="ARBA" id="ARBA00001933"/>
    </source>
</evidence>
<dbReference type="InterPro" id="IPR035090">
    <property type="entry name" value="Pyridoxal_P_attach_site"/>
</dbReference>
<dbReference type="RefSeq" id="XP_019009715.1">
    <property type="nucleotide sequence ID" value="XM_019156997.1"/>
</dbReference>
<dbReference type="STRING" id="1296096.A0A1B9HYZ8"/>
<evidence type="ECO:0000256" key="10">
    <source>
        <dbReference type="RuleBase" id="RU000587"/>
    </source>
</evidence>
<evidence type="ECO:0000256" key="5">
    <source>
        <dbReference type="ARBA" id="ARBA00022676"/>
    </source>
</evidence>
<dbReference type="InterPro" id="IPR000811">
    <property type="entry name" value="Glyco_trans_35"/>
</dbReference>